<keyword evidence="7 8" id="KW-0472">Membrane</keyword>
<evidence type="ECO:0000256" key="4">
    <source>
        <dbReference type="ARBA" id="ARBA00022475"/>
    </source>
</evidence>
<evidence type="ECO:0000256" key="3">
    <source>
        <dbReference type="ARBA" id="ARBA00022448"/>
    </source>
</evidence>
<evidence type="ECO:0000256" key="1">
    <source>
        <dbReference type="ARBA" id="ARBA00004651"/>
    </source>
</evidence>
<feature type="transmembrane region" description="Helical" evidence="8">
    <location>
        <begin position="272"/>
        <end position="297"/>
    </location>
</feature>
<feature type="transmembrane region" description="Helical" evidence="8">
    <location>
        <begin position="247"/>
        <end position="266"/>
    </location>
</feature>
<keyword evidence="3" id="KW-0813">Transport</keyword>
<dbReference type="GO" id="GO:0055085">
    <property type="term" value="P:transmembrane transport"/>
    <property type="evidence" value="ECO:0007669"/>
    <property type="project" value="TreeGrafter"/>
</dbReference>
<feature type="transmembrane region" description="Helical" evidence="8">
    <location>
        <begin position="304"/>
        <end position="323"/>
    </location>
</feature>
<evidence type="ECO:0000256" key="2">
    <source>
        <dbReference type="ARBA" id="ARBA00009773"/>
    </source>
</evidence>
<reference evidence="9" key="1">
    <citation type="submission" date="2020-10" db="EMBL/GenBank/DDBJ databases">
        <authorList>
            <person name="Gilroy R."/>
        </authorList>
    </citation>
    <scope>NUCLEOTIDE SEQUENCE</scope>
    <source>
        <strain evidence="9">ChiHile30-977</strain>
    </source>
</reference>
<dbReference type="InterPro" id="IPR002549">
    <property type="entry name" value="AI-2E-like"/>
</dbReference>
<evidence type="ECO:0000256" key="7">
    <source>
        <dbReference type="ARBA" id="ARBA00023136"/>
    </source>
</evidence>
<feature type="transmembrane region" description="Helical" evidence="8">
    <location>
        <begin position="335"/>
        <end position="368"/>
    </location>
</feature>
<dbReference type="PANTHER" id="PTHR21716:SF53">
    <property type="entry name" value="PERMEASE PERM-RELATED"/>
    <property type="match status" value="1"/>
</dbReference>
<dbReference type="GO" id="GO:0005886">
    <property type="term" value="C:plasma membrane"/>
    <property type="evidence" value="ECO:0007669"/>
    <property type="project" value="UniProtKB-SubCell"/>
</dbReference>
<evidence type="ECO:0000256" key="6">
    <source>
        <dbReference type="ARBA" id="ARBA00022989"/>
    </source>
</evidence>
<comment type="subcellular location">
    <subcellularLocation>
        <location evidence="1">Cell membrane</location>
        <topology evidence="1">Multi-pass membrane protein</topology>
    </subcellularLocation>
</comment>
<evidence type="ECO:0000256" key="5">
    <source>
        <dbReference type="ARBA" id="ARBA00022692"/>
    </source>
</evidence>
<protein>
    <submittedName>
        <fullName evidence="9">AI-2E family transporter</fullName>
    </submittedName>
</protein>
<dbReference type="EMBL" id="DVFI01000070">
    <property type="protein sequence ID" value="HIQ62853.1"/>
    <property type="molecule type" value="Genomic_DNA"/>
</dbReference>
<gene>
    <name evidence="9" type="ORF">IAA66_04600</name>
</gene>
<organism evidence="9 10">
    <name type="scientific">Candidatus Avichristensenella intestinipullorum</name>
    <dbReference type="NCBI Taxonomy" id="2840693"/>
    <lineage>
        <taxon>Bacteria</taxon>
        <taxon>Bacillati</taxon>
        <taxon>Bacillota</taxon>
        <taxon>Clostridia</taxon>
        <taxon>Candidatus Avichristensenella</taxon>
    </lineage>
</organism>
<evidence type="ECO:0000256" key="8">
    <source>
        <dbReference type="SAM" id="Phobius"/>
    </source>
</evidence>
<keyword evidence="4" id="KW-1003">Cell membrane</keyword>
<feature type="transmembrane region" description="Helical" evidence="8">
    <location>
        <begin position="39"/>
        <end position="60"/>
    </location>
</feature>
<evidence type="ECO:0000313" key="9">
    <source>
        <dbReference type="EMBL" id="HIQ62853.1"/>
    </source>
</evidence>
<dbReference type="Proteomes" id="UP000886819">
    <property type="component" value="Unassembled WGS sequence"/>
</dbReference>
<name>A0A9D1CIZ4_9FIRM</name>
<feature type="transmembrane region" description="Helical" evidence="8">
    <location>
        <begin position="175"/>
        <end position="200"/>
    </location>
</feature>
<evidence type="ECO:0000313" key="10">
    <source>
        <dbReference type="Proteomes" id="UP000886819"/>
    </source>
</evidence>
<proteinExistence type="inferred from homology"/>
<dbReference type="Pfam" id="PF01594">
    <property type="entry name" value="AI-2E_transport"/>
    <property type="match status" value="1"/>
</dbReference>
<comment type="similarity">
    <text evidence="2">Belongs to the autoinducer-2 exporter (AI-2E) (TC 2.A.86) family.</text>
</comment>
<dbReference type="AlphaFoldDB" id="A0A9D1CIZ4"/>
<feature type="transmembrane region" description="Helical" evidence="8">
    <location>
        <begin position="81"/>
        <end position="106"/>
    </location>
</feature>
<keyword evidence="6 8" id="KW-1133">Transmembrane helix</keyword>
<reference evidence="9" key="2">
    <citation type="journal article" date="2021" name="PeerJ">
        <title>Extensive microbial diversity within the chicken gut microbiome revealed by metagenomics and culture.</title>
        <authorList>
            <person name="Gilroy R."/>
            <person name="Ravi A."/>
            <person name="Getino M."/>
            <person name="Pursley I."/>
            <person name="Horton D.L."/>
            <person name="Alikhan N.F."/>
            <person name="Baker D."/>
            <person name="Gharbi K."/>
            <person name="Hall N."/>
            <person name="Watson M."/>
            <person name="Adriaenssens E.M."/>
            <person name="Foster-Nyarko E."/>
            <person name="Jarju S."/>
            <person name="Secka A."/>
            <person name="Antonio M."/>
            <person name="Oren A."/>
            <person name="Chaudhuri R.R."/>
            <person name="La Ragione R."/>
            <person name="Hildebrand F."/>
            <person name="Pallen M.J."/>
        </authorList>
    </citation>
    <scope>NUCLEOTIDE SEQUENCE</scope>
    <source>
        <strain evidence="9">ChiHile30-977</strain>
    </source>
</reference>
<keyword evidence="5 8" id="KW-0812">Transmembrane</keyword>
<accession>A0A9D1CIZ4</accession>
<sequence length="401" mass="44113">MEFNRKNMRALMRLIAFAVLLLVSLLHLGSVLQFLQTLLSLFSFLLVGLSLAFIMNTLLRPLEDRVFAPLNRRLGKRWQKICRPLCILLTVLLLTGLVLTVVFMVLPEIGRTLAQLGEQLPAFVDDTVLWLNQTAEKYGRSLDALQELDIDWDKIRDEISSLLRNGASSLLTGTFTAATSLVSGVFNAVIGMVLALYVLANKERLCAQARRVTYAFMPEKRADAVVRVARLANQTFNGFICGQFTEAVILGLLCFIGMLVFGFPFAPMISVLVGFTALIPLFGAFIGVSVGAFLILVNQGFLQALWFVLFFLLLQQLEGNLIYPHVVGKSVMLPGMWVLIAVTLGGNLNGVLGMLVSVPICSVLYALFREAVNRRNRENGVDAAKLSVRRAAGWDGPDSAG</sequence>
<comment type="caution">
    <text evidence="9">The sequence shown here is derived from an EMBL/GenBank/DDBJ whole genome shotgun (WGS) entry which is preliminary data.</text>
</comment>
<dbReference type="PANTHER" id="PTHR21716">
    <property type="entry name" value="TRANSMEMBRANE PROTEIN"/>
    <property type="match status" value="1"/>
</dbReference>